<dbReference type="Pfam" id="PF02769">
    <property type="entry name" value="AIRS_C"/>
    <property type="match status" value="2"/>
</dbReference>
<dbReference type="Pfam" id="PF00586">
    <property type="entry name" value="AIRS"/>
    <property type="match status" value="2"/>
</dbReference>
<reference evidence="12" key="1">
    <citation type="submission" date="2019-08" db="EMBL/GenBank/DDBJ databases">
        <authorList>
            <person name="Kucharzyk K."/>
            <person name="Murdoch R.W."/>
            <person name="Higgins S."/>
            <person name="Loffler F."/>
        </authorList>
    </citation>
    <scope>NUCLEOTIDE SEQUENCE</scope>
</reference>
<keyword evidence="3" id="KW-0479">Metal-binding</keyword>
<dbReference type="GO" id="GO:0004642">
    <property type="term" value="F:phosphoribosylformylglycinamidine synthase activity"/>
    <property type="evidence" value="ECO:0007669"/>
    <property type="project" value="UniProtKB-EC"/>
</dbReference>
<keyword evidence="4" id="KW-0547">Nucleotide-binding</keyword>
<dbReference type="InterPro" id="IPR041609">
    <property type="entry name" value="PurL_linker"/>
</dbReference>
<organism evidence="12">
    <name type="scientific">bioreactor metagenome</name>
    <dbReference type="NCBI Taxonomy" id="1076179"/>
    <lineage>
        <taxon>unclassified sequences</taxon>
        <taxon>metagenomes</taxon>
        <taxon>ecological metagenomes</taxon>
    </lineage>
</organism>
<dbReference type="PANTHER" id="PTHR43555">
    <property type="entry name" value="PHOSPHORIBOSYLFORMYLGLYCINAMIDINE SYNTHASE SUBUNIT PURL"/>
    <property type="match status" value="1"/>
</dbReference>
<dbReference type="InterPro" id="IPR036676">
    <property type="entry name" value="PurM-like_C_sf"/>
</dbReference>
<feature type="domain" description="PurM-like C-terminal" evidence="10">
    <location>
        <begin position="843"/>
        <end position="955"/>
    </location>
</feature>
<dbReference type="GO" id="GO:0006189">
    <property type="term" value="P:'de novo' IMP biosynthetic process"/>
    <property type="evidence" value="ECO:0007669"/>
    <property type="project" value="InterPro"/>
</dbReference>
<dbReference type="GO" id="GO:0046872">
    <property type="term" value="F:metal ion binding"/>
    <property type="evidence" value="ECO:0007669"/>
    <property type="project" value="UniProtKB-KW"/>
</dbReference>
<dbReference type="CDD" id="cd02204">
    <property type="entry name" value="PurL_repeat2"/>
    <property type="match status" value="1"/>
</dbReference>
<keyword evidence="7" id="KW-0460">Magnesium</keyword>
<keyword evidence="6" id="KW-0067">ATP-binding</keyword>
<feature type="domain" description="PurM-like N-terminal" evidence="9">
    <location>
        <begin position="661"/>
        <end position="786"/>
    </location>
</feature>
<evidence type="ECO:0000256" key="3">
    <source>
        <dbReference type="ARBA" id="ARBA00022723"/>
    </source>
</evidence>
<evidence type="ECO:0000259" key="10">
    <source>
        <dbReference type="Pfam" id="PF02769"/>
    </source>
</evidence>
<evidence type="ECO:0000313" key="12">
    <source>
        <dbReference type="EMBL" id="MPL64503.1"/>
    </source>
</evidence>
<dbReference type="Gene3D" id="3.30.1330.10">
    <property type="entry name" value="PurM-like, N-terminal domain"/>
    <property type="match status" value="2"/>
</dbReference>
<dbReference type="InterPro" id="IPR010918">
    <property type="entry name" value="PurM-like_C_dom"/>
</dbReference>
<proteinExistence type="inferred from homology"/>
<dbReference type="Gene3D" id="3.30.1280.10">
    <property type="entry name" value="Phosphoribosylformylglycinamidine synthase subunit PurS"/>
    <property type="match status" value="1"/>
</dbReference>
<dbReference type="SUPFAM" id="SSF55326">
    <property type="entry name" value="PurM N-terminal domain-like"/>
    <property type="match status" value="2"/>
</dbReference>
<evidence type="ECO:0000256" key="2">
    <source>
        <dbReference type="ARBA" id="ARBA00022598"/>
    </source>
</evidence>
<keyword evidence="1" id="KW-0963">Cytoplasm</keyword>
<comment type="caution">
    <text evidence="12">The sequence shown here is derived from an EMBL/GenBank/DDBJ whole genome shotgun (WGS) entry which is preliminary data.</text>
</comment>
<feature type="domain" description="PurM-like C-terminal" evidence="10">
    <location>
        <begin position="414"/>
        <end position="564"/>
    </location>
</feature>
<dbReference type="SUPFAM" id="SSF82697">
    <property type="entry name" value="PurS-like"/>
    <property type="match status" value="1"/>
</dbReference>
<keyword evidence="2 12" id="KW-0436">Ligase</keyword>
<dbReference type="AlphaFoldDB" id="A0A644TC62"/>
<feature type="domain" description="Phosphoribosylformylglycinamidine synthase linker" evidence="11">
    <location>
        <begin position="189"/>
        <end position="238"/>
    </location>
</feature>
<dbReference type="Gene3D" id="1.10.8.750">
    <property type="entry name" value="Phosphoribosylformylglycinamidine synthase, linker domain"/>
    <property type="match status" value="1"/>
</dbReference>
<dbReference type="InterPro" id="IPR036604">
    <property type="entry name" value="PurS-like_sf"/>
</dbReference>
<feature type="domain" description="PurM-like N-terminal" evidence="9">
    <location>
        <begin position="284"/>
        <end position="404"/>
    </location>
</feature>
<dbReference type="HAMAP" id="MF_00420">
    <property type="entry name" value="PurL_2"/>
    <property type="match status" value="1"/>
</dbReference>
<keyword evidence="5" id="KW-0658">Purine biosynthesis</keyword>
<evidence type="ECO:0000256" key="7">
    <source>
        <dbReference type="ARBA" id="ARBA00022842"/>
    </source>
</evidence>
<dbReference type="InterPro" id="IPR036921">
    <property type="entry name" value="PurM-like_N_sf"/>
</dbReference>
<evidence type="ECO:0000256" key="1">
    <source>
        <dbReference type="ARBA" id="ARBA00022490"/>
    </source>
</evidence>
<dbReference type="EC" id="6.3.5.3" evidence="12"/>
<evidence type="ECO:0000256" key="8">
    <source>
        <dbReference type="SAM" id="MobiDB-lite"/>
    </source>
</evidence>
<dbReference type="Gene3D" id="3.90.650.10">
    <property type="entry name" value="PurM-like C-terminal domain"/>
    <property type="match status" value="2"/>
</dbReference>
<dbReference type="Pfam" id="PF02700">
    <property type="entry name" value="PurS"/>
    <property type="match status" value="1"/>
</dbReference>
<evidence type="ECO:0000256" key="6">
    <source>
        <dbReference type="ARBA" id="ARBA00022840"/>
    </source>
</evidence>
<evidence type="ECO:0000256" key="4">
    <source>
        <dbReference type="ARBA" id="ARBA00022741"/>
    </source>
</evidence>
<evidence type="ECO:0000259" key="9">
    <source>
        <dbReference type="Pfam" id="PF00586"/>
    </source>
</evidence>
<dbReference type="InterPro" id="IPR003850">
    <property type="entry name" value="PurS"/>
</dbReference>
<evidence type="ECO:0000256" key="5">
    <source>
        <dbReference type="ARBA" id="ARBA00022755"/>
    </source>
</evidence>
<dbReference type="InterPro" id="IPR010074">
    <property type="entry name" value="PRibForGlyAmidine_synth_PurL"/>
</dbReference>
<feature type="region of interest" description="Disordered" evidence="8">
    <location>
        <begin position="588"/>
        <end position="610"/>
    </location>
</feature>
<dbReference type="PANTHER" id="PTHR43555:SF1">
    <property type="entry name" value="PHOSPHORIBOSYLFORMYLGLYCINAMIDINE SYNTHASE SUBUNIT PURL"/>
    <property type="match status" value="1"/>
</dbReference>
<gene>
    <name evidence="12" type="primary">purL_5</name>
    <name evidence="12" type="ORF">SDC9_10158</name>
</gene>
<dbReference type="CDD" id="cd02203">
    <property type="entry name" value="PurL_repeat1"/>
    <property type="match status" value="1"/>
</dbReference>
<dbReference type="InterPro" id="IPR016188">
    <property type="entry name" value="PurM-like_N"/>
</dbReference>
<evidence type="ECO:0000259" key="11">
    <source>
        <dbReference type="Pfam" id="PF18072"/>
    </source>
</evidence>
<protein>
    <submittedName>
        <fullName evidence="12">Phosphoribosylformylglycinamidine synthase subunit PurL</fullName>
        <ecNumber evidence="12">6.3.5.3</ecNumber>
    </submittedName>
</protein>
<sequence length="1005" mass="107687">MEHQLPVHRFTIRELKPGAKSSALIVREAQRLGFEGIRAVVRSEIYFVRGNIAPEELGFLGRFLLSDPVTQTCEIHTLPLTPKGKDYVVEVAYHPGVTDPVADEILRSGLELGLRAIEAASTGVRYEIGCEKDYSLSPGDLDILASRLLANPVVQRWALGAVEPAFPGRNTEVPREEWIPIHTMDEEGLAELNRARRAALDPEEMKAIRDYFAAQGRACSDVEFEMIAQTWSEHCFHKTFKALIDVEKGQAGGLPGQVDNILKTYIKAATDEIDAPWVISAFKDNAGIIEFDKDFDLSFKVETHNHPSAIEPFGGANTGVGGVIRDVMAVSARPFAVTDVLCFGIPGRGEGTSALSVEQIRSGVVAGVQDYGNKMGIPTLNGSIHYHEKYAANPLVYCGCAGIAPRGAFFSEPRVGDRILVLGGRTGRDGIRGATFSSMTMDGSTLETAGASVQIGAPLVEKKLSELILSARDAGLYTGITDCGAGGLSSAVGEMASELGADVELSEVRLKYPGLAPWEIWLSEAQERMVIAVPPEKLAALAELCTANDVEYCDLGFFTGSGHLLVRFNAKPILDLDCEFLHKGMPRRRMKAAPPPRLEDRPEPKPLPGSRTPGIGELFPMIMGHHAISSKEWAIRRYDHEVLGATRLGPFSGRDQTGPSDAAVAVPLETGMRRGVAISNGFNPRYGEADSYNAAASALDEAVRNAVAVGADPDRIAVVDNFCWGDPLKPGNLWTLLRAAKACKDAAIAHRTPFISGKDSFNNEFEGPDGEKIAVPPSLLISAMGIVPELGAVRGSDFKRSDSLLYLVGEFAVVYEASVLMDILEDRPGLAAPAFSAAAPAVYRAFHRALKAGLVAASHDLSEGGLGAALAEMCLAGDLGAEIELEGLRASLRKPAGPEGEGSEASFDGPAGQALLLFGETNGCLLAEVEKNNVSAFERQFAGLPLARIGKTSQAPFLRVCDGESLLASVSLEELRRAYLRESAEILGQAEPSLAIVREANREGR</sequence>
<name>A0A644TC62_9ZZZZ</name>
<accession>A0A644TC62</accession>
<dbReference type="Pfam" id="PF18072">
    <property type="entry name" value="FGAR-AT_linker"/>
    <property type="match status" value="1"/>
</dbReference>
<dbReference type="EMBL" id="VSSQ01000025">
    <property type="protein sequence ID" value="MPL64503.1"/>
    <property type="molecule type" value="Genomic_DNA"/>
</dbReference>
<dbReference type="GO" id="GO:0005524">
    <property type="term" value="F:ATP binding"/>
    <property type="evidence" value="ECO:0007669"/>
    <property type="project" value="UniProtKB-KW"/>
</dbReference>
<dbReference type="SUPFAM" id="SSF56042">
    <property type="entry name" value="PurM C-terminal domain-like"/>
    <property type="match status" value="2"/>
</dbReference>